<organism evidence="2 3">
    <name type="scientific">Falsiroseomonas frigidaquae</name>
    <dbReference type="NCBI Taxonomy" id="487318"/>
    <lineage>
        <taxon>Bacteria</taxon>
        <taxon>Pseudomonadati</taxon>
        <taxon>Pseudomonadota</taxon>
        <taxon>Alphaproteobacteria</taxon>
        <taxon>Acetobacterales</taxon>
        <taxon>Roseomonadaceae</taxon>
        <taxon>Falsiroseomonas</taxon>
    </lineage>
</organism>
<keyword evidence="1" id="KW-0472">Membrane</keyword>
<dbReference type="RefSeq" id="WP_168054802.1">
    <property type="nucleotide sequence ID" value="NZ_JAATJR010000009.1"/>
</dbReference>
<feature type="transmembrane region" description="Helical" evidence="1">
    <location>
        <begin position="6"/>
        <end position="27"/>
    </location>
</feature>
<feature type="transmembrane region" description="Helical" evidence="1">
    <location>
        <begin position="101"/>
        <end position="120"/>
    </location>
</feature>
<reference evidence="2 3" key="1">
    <citation type="submission" date="2020-03" db="EMBL/GenBank/DDBJ databases">
        <title>Roseomonas selenitidurans sp. nov. isolated from soil.</title>
        <authorList>
            <person name="Liu H."/>
        </authorList>
    </citation>
    <scope>NUCLEOTIDE SEQUENCE [LARGE SCALE GENOMIC DNA]</scope>
    <source>
        <strain evidence="2 3">JCM 15073</strain>
    </source>
</reference>
<keyword evidence="1" id="KW-1133">Transmembrane helix</keyword>
<evidence type="ECO:0000256" key="1">
    <source>
        <dbReference type="SAM" id="Phobius"/>
    </source>
</evidence>
<evidence type="ECO:0000313" key="3">
    <source>
        <dbReference type="Proteomes" id="UP000765160"/>
    </source>
</evidence>
<name>A0ABX1F7V8_9PROT</name>
<evidence type="ECO:0000313" key="2">
    <source>
        <dbReference type="EMBL" id="NKE48432.1"/>
    </source>
</evidence>
<comment type="caution">
    <text evidence="2">The sequence shown here is derived from an EMBL/GenBank/DDBJ whole genome shotgun (WGS) entry which is preliminary data.</text>
</comment>
<feature type="transmembrane region" description="Helical" evidence="1">
    <location>
        <begin position="47"/>
        <end position="68"/>
    </location>
</feature>
<protein>
    <submittedName>
        <fullName evidence="2">Uncharacterized protein</fullName>
    </submittedName>
</protein>
<accession>A0ABX1F7V8</accession>
<sequence>MGSLSTQALALLIILSPGFIFLVGFHLAEPQYPSRHDGSRGTLIDTAMFAVTSTVLHCTVGVAVLALFDWRSSCSLIDSFAEIATLPGAAGPPLRCRPGTLILFSILYTLTMSIVAFVLGKRCAKWLQNSPGYFAAIYGRHYETFADAQAYVIANVMTDIEHGGQVLMYEGQLVELSLSESRAINYVVLAGASRFYMKIENGGSTTTPRDQFRSIDANSKRQSRLTIPGDKIMNLITRTHPMIADVTDEDDPRWCRRDLLDAARILRRASKGAGRLIDRIQTAVMRK</sequence>
<proteinExistence type="predicted"/>
<dbReference type="EMBL" id="JAAVTX010000009">
    <property type="protein sequence ID" value="NKE48432.1"/>
    <property type="molecule type" value="Genomic_DNA"/>
</dbReference>
<keyword evidence="3" id="KW-1185">Reference proteome</keyword>
<gene>
    <name evidence="2" type="ORF">HB662_26905</name>
</gene>
<dbReference type="Proteomes" id="UP000765160">
    <property type="component" value="Unassembled WGS sequence"/>
</dbReference>
<keyword evidence="1" id="KW-0812">Transmembrane</keyword>